<evidence type="ECO:0000313" key="1">
    <source>
        <dbReference type="EMBL" id="SVB04281.1"/>
    </source>
</evidence>
<sequence length="78" mass="8929">MSADKDPSRKWFNEKWLKRIDKNVEDSTGLPNALYTDPEFLQFENEQLFPSVWILAGFVHQVPNVGDVAPITVAEKPL</sequence>
<dbReference type="SUPFAM" id="SSF50022">
    <property type="entry name" value="ISP domain"/>
    <property type="match status" value="1"/>
</dbReference>
<proteinExistence type="predicted"/>
<dbReference type="Gene3D" id="2.102.10.10">
    <property type="entry name" value="Rieske [2Fe-2S] iron-sulphur domain"/>
    <property type="match status" value="1"/>
</dbReference>
<feature type="non-terminal residue" evidence="1">
    <location>
        <position position="78"/>
    </location>
</feature>
<name>A0A382ASL2_9ZZZZ</name>
<accession>A0A382ASL2</accession>
<dbReference type="Gene3D" id="3.90.380.10">
    <property type="entry name" value="Naphthalene 1,2-dioxygenase Alpha Subunit, Chain A, domain 1"/>
    <property type="match status" value="1"/>
</dbReference>
<dbReference type="GO" id="GO:0051537">
    <property type="term" value="F:2 iron, 2 sulfur cluster binding"/>
    <property type="evidence" value="ECO:0007669"/>
    <property type="project" value="InterPro"/>
</dbReference>
<protein>
    <submittedName>
        <fullName evidence="1">Uncharacterized protein</fullName>
    </submittedName>
</protein>
<gene>
    <name evidence="1" type="ORF">METZ01_LOCUS157135</name>
</gene>
<dbReference type="InterPro" id="IPR036922">
    <property type="entry name" value="Rieske_2Fe-2S_sf"/>
</dbReference>
<dbReference type="EMBL" id="UINC01026578">
    <property type="protein sequence ID" value="SVB04281.1"/>
    <property type="molecule type" value="Genomic_DNA"/>
</dbReference>
<organism evidence="1">
    <name type="scientific">marine metagenome</name>
    <dbReference type="NCBI Taxonomy" id="408172"/>
    <lineage>
        <taxon>unclassified sequences</taxon>
        <taxon>metagenomes</taxon>
        <taxon>ecological metagenomes</taxon>
    </lineage>
</organism>
<reference evidence="1" key="1">
    <citation type="submission" date="2018-05" db="EMBL/GenBank/DDBJ databases">
        <authorList>
            <person name="Lanie J.A."/>
            <person name="Ng W.-L."/>
            <person name="Kazmierczak K.M."/>
            <person name="Andrzejewski T.M."/>
            <person name="Davidsen T.M."/>
            <person name="Wayne K.J."/>
            <person name="Tettelin H."/>
            <person name="Glass J.I."/>
            <person name="Rusch D."/>
            <person name="Podicherti R."/>
            <person name="Tsui H.-C.T."/>
            <person name="Winkler M.E."/>
        </authorList>
    </citation>
    <scope>NUCLEOTIDE SEQUENCE</scope>
</reference>
<dbReference type="AlphaFoldDB" id="A0A382ASL2"/>